<dbReference type="InterPro" id="IPR025396">
    <property type="entry name" value="DUF4302"/>
</dbReference>
<dbReference type="PROSITE" id="PS51257">
    <property type="entry name" value="PROKAR_LIPOPROTEIN"/>
    <property type="match status" value="1"/>
</dbReference>
<dbReference type="AlphaFoldDB" id="A0AAJ2VWT7"/>
<evidence type="ECO:0000313" key="5">
    <source>
        <dbReference type="Proteomes" id="UP001278738"/>
    </source>
</evidence>
<feature type="signal peptide" evidence="1">
    <location>
        <begin position="1"/>
        <end position="24"/>
    </location>
</feature>
<dbReference type="EMBL" id="JAWXVG010000002">
    <property type="protein sequence ID" value="MDX6181478.1"/>
    <property type="molecule type" value="Genomic_DNA"/>
</dbReference>
<evidence type="ECO:0000256" key="1">
    <source>
        <dbReference type="SAM" id="SignalP"/>
    </source>
</evidence>
<keyword evidence="1" id="KW-0732">Signal</keyword>
<name>A0AAJ2VWT7_9FLAO</name>
<proteinExistence type="predicted"/>
<keyword evidence="5" id="KW-1185">Reference proteome</keyword>
<evidence type="ECO:0000313" key="4">
    <source>
        <dbReference type="Proteomes" id="UP001270053"/>
    </source>
</evidence>
<accession>A0AAJ2VWT7</accession>
<evidence type="ECO:0000313" key="2">
    <source>
        <dbReference type="EMBL" id="MDX6181478.1"/>
    </source>
</evidence>
<feature type="chain" id="PRO_5042611529" evidence="1">
    <location>
        <begin position="25"/>
        <end position="449"/>
    </location>
</feature>
<dbReference type="EMBL" id="JAWXVH010000002">
    <property type="protein sequence ID" value="MDX6185488.1"/>
    <property type="molecule type" value="Genomic_DNA"/>
</dbReference>
<sequence>MKPKNILKYAMIVFLALHLFSACTSDTSAEQKFDKTPAERLNEQKSELNTALLSSEFGWKAVYFTDDTQLGGFTHLFKFSANGKVQMASDFNNDTATYESDYDVVLGSTVSLLFTTYNRIHLLSDSNSFPTTALRGRGYLGDFQFLYYGQENGDILFKSNRLVKEVRFVKATAQDWVDLPKNLVTEQNVVGASTRPLFRLLETNDGTAVKKYDFAFSRATRFAVSNSIAAGSSEVLSFGVGYTPTGIVVSPAIVVAGQKLTTFVYNDADGSLTATGTGGVTATIKYSNSPLVLTDDYKTFLDGKPQMVLSYIAANLYTAPTTSQYCKNLLDQANATLPANQKIARVQIYFNSAFGNYIEYRFNGGRPSVYHNFTTTEDAVNKTIILNHDSWDNGVALIPAPAFLKGLDDEFMNASGLYIKKETFRITFSNTIWTITSASSNFRITTYQL</sequence>
<comment type="caution">
    <text evidence="3">The sequence shown here is derived from an EMBL/GenBank/DDBJ whole genome shotgun (WGS) entry which is preliminary data.</text>
</comment>
<protein>
    <submittedName>
        <fullName evidence="3">DUF4302 domain-containing protein</fullName>
    </submittedName>
</protein>
<reference evidence="3 5" key="1">
    <citation type="submission" date="2023-11" db="EMBL/GenBank/DDBJ databases">
        <title>Unpublished Manusciprt.</title>
        <authorList>
            <person name="Saticioglu I.B."/>
            <person name="Ay H."/>
            <person name="Ajmi N."/>
            <person name="Altun S."/>
            <person name="Duman M."/>
        </authorList>
    </citation>
    <scope>NUCLEOTIDE SEQUENCE</scope>
    <source>
        <strain evidence="2 5">Fl-33</strain>
        <strain evidence="3">Fl-77</strain>
    </source>
</reference>
<dbReference type="Pfam" id="PF14135">
    <property type="entry name" value="DUF4302"/>
    <property type="match status" value="1"/>
</dbReference>
<gene>
    <name evidence="2" type="ORF">SGQ18_04890</name>
    <name evidence="3" type="ORF">SGQ44_06945</name>
</gene>
<dbReference type="Proteomes" id="UP001270053">
    <property type="component" value="Unassembled WGS sequence"/>
</dbReference>
<evidence type="ECO:0000313" key="3">
    <source>
        <dbReference type="EMBL" id="MDX6185488.1"/>
    </source>
</evidence>
<dbReference type="RefSeq" id="WP_229973773.1">
    <property type="nucleotide sequence ID" value="NZ_CP087133.1"/>
</dbReference>
<dbReference type="Proteomes" id="UP001278738">
    <property type="component" value="Unassembled WGS sequence"/>
</dbReference>
<organism evidence="3 4">
    <name type="scientific">Flavobacterium flavipigmentatum</name>
    <dbReference type="NCBI Taxonomy" id="2893884"/>
    <lineage>
        <taxon>Bacteria</taxon>
        <taxon>Pseudomonadati</taxon>
        <taxon>Bacteroidota</taxon>
        <taxon>Flavobacteriia</taxon>
        <taxon>Flavobacteriales</taxon>
        <taxon>Flavobacteriaceae</taxon>
        <taxon>Flavobacterium</taxon>
    </lineage>
</organism>